<dbReference type="EMBL" id="CP001230">
    <property type="protein sequence ID" value="ACO04709.1"/>
    <property type="molecule type" value="Genomic_DNA"/>
</dbReference>
<protein>
    <submittedName>
        <fullName evidence="7">GTP-binding signal recognition particle SRP54 G-domain protein</fullName>
    </submittedName>
</protein>
<sequence length="308" mass="35519">MKMKIFQVDNLQEGWVKIREDLGDNAIILSIKEIDGRFEILAASPEKKETKLKKNIHKIDHKFNPLSRLLSILDKGLIPGKLEESLLDEIKGIYLKIAENIEGIDIQEKIEKDPFKKKYITVLGNISSGKSTTVAKIGAILKFNKNRKIAIASFDFYKIGGSESLKKFCEIMQIPFFLIKNEKDLILYKDAFEEFDHILFDTPGNIKQLPEVEKIVSFITNSSQSENILTVPLTRKENIVEKDINYFSKFNIDHLILTKYDEIQNSIPLIFIILNWNYKISYITDGMDVPKDIKEASEILTQLVEVYR</sequence>
<dbReference type="Gene3D" id="1.20.120.1380">
    <property type="entry name" value="Flagellar FlhF biosynthesis protein, N domain"/>
    <property type="match status" value="1"/>
</dbReference>
<reference evidence="7 8" key="1">
    <citation type="journal article" date="2009" name="J. Bacteriol.">
        <title>Complete and draft genome sequences of six members of the Aquificales.</title>
        <authorList>
            <person name="Reysenbach A.L."/>
            <person name="Hamamura N."/>
            <person name="Podar M."/>
            <person name="Griffiths E."/>
            <person name="Ferreira S."/>
            <person name="Hochstein R."/>
            <person name="Heidelberg J."/>
            <person name="Johnson J."/>
            <person name="Mead D."/>
            <person name="Pohorille A."/>
            <person name="Sarmiento M."/>
            <person name="Schweighofer K."/>
            <person name="Seshadri R."/>
            <person name="Voytek M.A."/>
        </authorList>
    </citation>
    <scope>NUCLEOTIDE SEQUENCE [LARGE SCALE GENOMIC DNA]</scope>
    <source>
        <strain evidence="8">DSM 14350 / EX-H1</strain>
    </source>
</reference>
<dbReference type="AlphaFoldDB" id="C0QR74"/>
<gene>
    <name evidence="7" type="ordered locus">PERMA_1402</name>
</gene>
<dbReference type="OrthoDB" id="9778554at2"/>
<dbReference type="InterPro" id="IPR000897">
    <property type="entry name" value="SRP54_GTPase_dom"/>
</dbReference>
<comment type="similarity">
    <text evidence="2">Belongs to the GTP-binding SRP family.</text>
</comment>
<evidence type="ECO:0000256" key="5">
    <source>
        <dbReference type="ARBA" id="ARBA00023136"/>
    </source>
</evidence>
<comment type="subcellular location">
    <subcellularLocation>
        <location evidence="1">Cell membrane</location>
        <topology evidence="1">Peripheral membrane protein</topology>
        <orientation evidence="1">Cytoplasmic side</orientation>
    </subcellularLocation>
</comment>
<evidence type="ECO:0000313" key="7">
    <source>
        <dbReference type="EMBL" id="ACO04709.1"/>
    </source>
</evidence>
<proteinExistence type="inferred from homology"/>
<dbReference type="GO" id="GO:0005525">
    <property type="term" value="F:GTP binding"/>
    <property type="evidence" value="ECO:0007669"/>
    <property type="project" value="UniProtKB-KW"/>
</dbReference>
<dbReference type="GO" id="GO:0003924">
    <property type="term" value="F:GTPase activity"/>
    <property type="evidence" value="ECO:0007669"/>
    <property type="project" value="TreeGrafter"/>
</dbReference>
<accession>C0QR74</accession>
<dbReference type="STRING" id="123214.PERMA_1402"/>
<name>C0QR74_PERMH</name>
<evidence type="ECO:0000256" key="4">
    <source>
        <dbReference type="ARBA" id="ARBA00023134"/>
    </source>
</evidence>
<evidence type="ECO:0000313" key="8">
    <source>
        <dbReference type="Proteomes" id="UP000001366"/>
    </source>
</evidence>
<dbReference type="RefSeq" id="WP_012676945.1">
    <property type="nucleotide sequence ID" value="NC_012440.1"/>
</dbReference>
<dbReference type="SMART" id="SM00962">
    <property type="entry name" value="SRP54"/>
    <property type="match status" value="1"/>
</dbReference>
<dbReference type="PANTHER" id="PTHR43134">
    <property type="entry name" value="SIGNAL RECOGNITION PARTICLE RECEPTOR SUBUNIT ALPHA"/>
    <property type="match status" value="1"/>
</dbReference>
<dbReference type="PaxDb" id="123214-PERMA_1402"/>
<dbReference type="GO" id="GO:0005886">
    <property type="term" value="C:plasma membrane"/>
    <property type="evidence" value="ECO:0007669"/>
    <property type="project" value="UniProtKB-SubCell"/>
</dbReference>
<keyword evidence="3" id="KW-0547">Nucleotide-binding</keyword>
<dbReference type="KEGG" id="pmx:PERMA_1402"/>
<dbReference type="PANTHER" id="PTHR43134:SF3">
    <property type="entry name" value="FLAGELLAR BIOSYNTHESIS PROTEIN FLHF"/>
    <property type="match status" value="1"/>
</dbReference>
<evidence type="ECO:0000256" key="1">
    <source>
        <dbReference type="ARBA" id="ARBA00004413"/>
    </source>
</evidence>
<dbReference type="Pfam" id="PF00448">
    <property type="entry name" value="SRP54"/>
    <property type="match status" value="1"/>
</dbReference>
<keyword evidence="8" id="KW-1185">Reference proteome</keyword>
<dbReference type="GO" id="GO:0006614">
    <property type="term" value="P:SRP-dependent cotranslational protein targeting to membrane"/>
    <property type="evidence" value="ECO:0007669"/>
    <property type="project" value="InterPro"/>
</dbReference>
<evidence type="ECO:0000259" key="6">
    <source>
        <dbReference type="SMART" id="SM00962"/>
    </source>
</evidence>
<evidence type="ECO:0000256" key="3">
    <source>
        <dbReference type="ARBA" id="ARBA00022741"/>
    </source>
</evidence>
<dbReference type="Gene3D" id="3.40.50.300">
    <property type="entry name" value="P-loop containing nucleotide triphosphate hydrolases"/>
    <property type="match status" value="1"/>
</dbReference>
<dbReference type="SUPFAM" id="SSF52540">
    <property type="entry name" value="P-loop containing nucleoside triphosphate hydrolases"/>
    <property type="match status" value="1"/>
</dbReference>
<dbReference type="HOGENOM" id="CLU_902690_0_0_0"/>
<organism evidence="7 8">
    <name type="scientific">Persephonella marina (strain DSM 14350 / EX-H1)</name>
    <dbReference type="NCBI Taxonomy" id="123214"/>
    <lineage>
        <taxon>Bacteria</taxon>
        <taxon>Pseudomonadati</taxon>
        <taxon>Aquificota</taxon>
        <taxon>Aquificia</taxon>
        <taxon>Aquificales</taxon>
        <taxon>Hydrogenothermaceae</taxon>
        <taxon>Persephonella</taxon>
    </lineage>
</organism>
<dbReference type="InterPro" id="IPR027417">
    <property type="entry name" value="P-loop_NTPase"/>
</dbReference>
<feature type="domain" description="SRP54-type proteins GTP-binding" evidence="6">
    <location>
        <begin position="117"/>
        <end position="305"/>
    </location>
</feature>
<keyword evidence="4" id="KW-0342">GTP-binding</keyword>
<dbReference type="eggNOG" id="COG1419">
    <property type="taxonomic scope" value="Bacteria"/>
</dbReference>
<dbReference type="Proteomes" id="UP000001366">
    <property type="component" value="Chromosome"/>
</dbReference>
<dbReference type="GO" id="GO:0005047">
    <property type="term" value="F:signal recognition particle binding"/>
    <property type="evidence" value="ECO:0007669"/>
    <property type="project" value="TreeGrafter"/>
</dbReference>
<evidence type="ECO:0000256" key="2">
    <source>
        <dbReference type="ARBA" id="ARBA00008531"/>
    </source>
</evidence>
<keyword evidence="5" id="KW-0472">Membrane</keyword>